<evidence type="ECO:0008006" key="8">
    <source>
        <dbReference type="Google" id="ProtNLM"/>
    </source>
</evidence>
<dbReference type="RefSeq" id="WP_109718495.1">
    <property type="nucleotide sequence ID" value="NZ_QEQK01000001.1"/>
</dbReference>
<evidence type="ECO:0000313" key="7">
    <source>
        <dbReference type="Proteomes" id="UP000251800"/>
    </source>
</evidence>
<dbReference type="Pfam" id="PF00989">
    <property type="entry name" value="PAS"/>
    <property type="match status" value="1"/>
</dbReference>
<dbReference type="SUPFAM" id="SSF141868">
    <property type="entry name" value="EAL domain-like"/>
    <property type="match status" value="1"/>
</dbReference>
<dbReference type="InterPro" id="IPR035965">
    <property type="entry name" value="PAS-like_dom_sf"/>
</dbReference>
<dbReference type="Gene3D" id="3.30.70.270">
    <property type="match status" value="1"/>
</dbReference>
<dbReference type="SUPFAM" id="SSF55073">
    <property type="entry name" value="Nucleotide cyclase"/>
    <property type="match status" value="1"/>
</dbReference>
<dbReference type="SMART" id="SM00052">
    <property type="entry name" value="EAL"/>
    <property type="match status" value="1"/>
</dbReference>
<dbReference type="Pfam" id="PF00990">
    <property type="entry name" value="GGDEF"/>
    <property type="match status" value="1"/>
</dbReference>
<dbReference type="InterPro" id="IPR035919">
    <property type="entry name" value="EAL_sf"/>
</dbReference>
<dbReference type="CDD" id="cd00130">
    <property type="entry name" value="PAS"/>
    <property type="match status" value="3"/>
</dbReference>
<dbReference type="PROSITE" id="PS50887">
    <property type="entry name" value="GGDEF"/>
    <property type="match status" value="1"/>
</dbReference>
<feature type="domain" description="GGDEF" evidence="5">
    <location>
        <begin position="611"/>
        <end position="744"/>
    </location>
</feature>
<dbReference type="PANTHER" id="PTHR44757">
    <property type="entry name" value="DIGUANYLATE CYCLASE DGCP"/>
    <property type="match status" value="1"/>
</dbReference>
<dbReference type="InterPro" id="IPR000014">
    <property type="entry name" value="PAS"/>
</dbReference>
<feature type="domain" description="EAL" evidence="4">
    <location>
        <begin position="753"/>
        <end position="1007"/>
    </location>
</feature>
<keyword evidence="1" id="KW-0812">Transmembrane</keyword>
<organism evidence="6 7">
    <name type="scientific">Abyssibacter profundi</name>
    <dbReference type="NCBI Taxonomy" id="2182787"/>
    <lineage>
        <taxon>Bacteria</taxon>
        <taxon>Pseudomonadati</taxon>
        <taxon>Pseudomonadota</taxon>
        <taxon>Gammaproteobacteria</taxon>
        <taxon>Chromatiales</taxon>
        <taxon>Oceanococcaceae</taxon>
        <taxon>Abyssibacter</taxon>
    </lineage>
</organism>
<dbReference type="Gene3D" id="3.30.450.20">
    <property type="entry name" value="PAS domain"/>
    <property type="match status" value="3"/>
</dbReference>
<reference evidence="6 7" key="1">
    <citation type="submission" date="2018-05" db="EMBL/GenBank/DDBJ databases">
        <title>Abyssibacter profundi OUC007T gen. nov., sp. nov, a marine bacterium isolated from seawater of the Mariana Trench.</title>
        <authorList>
            <person name="Zhou S."/>
        </authorList>
    </citation>
    <scope>NUCLEOTIDE SEQUENCE [LARGE SCALE GENOMIC DNA]</scope>
    <source>
        <strain evidence="6 7">OUC007</strain>
    </source>
</reference>
<dbReference type="Pfam" id="PF00563">
    <property type="entry name" value="EAL"/>
    <property type="match status" value="1"/>
</dbReference>
<evidence type="ECO:0000259" key="5">
    <source>
        <dbReference type="PROSITE" id="PS50887"/>
    </source>
</evidence>
<keyword evidence="7" id="KW-1185">Reference proteome</keyword>
<dbReference type="PANTHER" id="PTHR44757:SF2">
    <property type="entry name" value="BIOFILM ARCHITECTURE MAINTENANCE PROTEIN MBAA"/>
    <property type="match status" value="1"/>
</dbReference>
<dbReference type="Proteomes" id="UP000251800">
    <property type="component" value="Unassembled WGS sequence"/>
</dbReference>
<dbReference type="InterPro" id="IPR000160">
    <property type="entry name" value="GGDEF_dom"/>
</dbReference>
<evidence type="ECO:0000313" key="6">
    <source>
        <dbReference type="EMBL" id="PWN57639.1"/>
    </source>
</evidence>
<protein>
    <recommendedName>
        <fullName evidence="8">Diguanylate cyclase</fullName>
    </recommendedName>
</protein>
<evidence type="ECO:0000256" key="1">
    <source>
        <dbReference type="SAM" id="Phobius"/>
    </source>
</evidence>
<name>A0A363UQ66_9GAMM</name>
<dbReference type="PROSITE" id="PS50113">
    <property type="entry name" value="PAC"/>
    <property type="match status" value="1"/>
</dbReference>
<keyword evidence="1" id="KW-0472">Membrane</keyword>
<dbReference type="Pfam" id="PF13426">
    <property type="entry name" value="PAS_9"/>
    <property type="match status" value="2"/>
</dbReference>
<proteinExistence type="predicted"/>
<feature type="domain" description="PAS" evidence="2">
    <location>
        <begin position="334"/>
        <end position="378"/>
    </location>
</feature>
<comment type="caution">
    <text evidence="6">The sequence shown here is derived from an EMBL/GenBank/DDBJ whole genome shotgun (WGS) entry which is preliminary data.</text>
</comment>
<gene>
    <name evidence="6" type="ORF">DEH80_00415</name>
</gene>
<dbReference type="PROSITE" id="PS50883">
    <property type="entry name" value="EAL"/>
    <property type="match status" value="1"/>
</dbReference>
<dbReference type="InterPro" id="IPR029787">
    <property type="entry name" value="Nucleotide_cyclase"/>
</dbReference>
<sequence>MAWFRLTALVLAAALLLVIYQAMGQLQQLHAERLNRVEAQLTVAATRLNQLLSVGDQSAVQVRLHRLVGGSEGAVLAARVIDIRGRPIAQVQPDASHRPSIWPAWAVEPVQDQLHAWLTTPRRLRLATADSGLGYLIADVTDAWFWPPGHPVDQLTYLRAVIAALVAAAAAIWLFLAAWLPVGSKAGARTLEAAPGSMESAASDPIMPTSRRLAQWFELLGYAVIVTDTRHRVRWMNERATTLTAWRLEDARRQLVYSVFRPASGEDGVEATPGELALQTGQDVGRLVMDMIDRQGQVLSVEAGASRLMQQDRVIGVVLFFREATMRGQQARVVQDTQDLILSRLGEGVVTVTRAGTVDYANPHAARMFGYAPDDLPGTALSKLLPVPFLNSPDIQLEHYVGTDDGSRPRVVGWRKDATTFAIDLSVSRLPASGAAQYLLVLRERPADSGAAELSQRLGRLFDSAGEEVYIFDAQTLYFLDANRGARAMLGYDRERLLRMTPLDLAPGLDEQQFHAHLSSLQSGDVESVTYQTEHRRADGASYPVEITLSYSQGEQPPVFLAIAEEITARREAEARLQFIAHHDVLTELPNRLLFMDRLDQGMRRCDRTGRLLALVFVDLDLFKRVNDTLGHEIGDGLLHAVGQRLLENVRVTDTVARLAGDEFTLLLNGVVDQADVERIADKLLHAFEAPFQIDQHAITIGISMGIAIYPLDPVDAKTLLRHADEAMYAVKRAGRGNYRVFDAAVTPDAERTLHIEQVLRNAIALDEIEILAEPVVRLADRQLAGVRVRVEWTPPDIGRVEQAELYDAAQRTGVLEQLELRLLRGACELYQGLNQDSRAGTWPFLVSLSTWQLRRRDFAIKVADLLQRHEMPGTRLVLGLEEGGLLDVLEGATGGFSVLRELGVEFDILSFGAGYQRLGRMAQCPIRFASLPDDVVHALPDPAAMATVGTLLATARGFGADVLAGGVSSESVVEHLSTAGVVLGHGPALAPVVREAEFQTLVKALPSG</sequence>
<dbReference type="CDD" id="cd01949">
    <property type="entry name" value="GGDEF"/>
    <property type="match status" value="1"/>
</dbReference>
<feature type="domain" description="PAS" evidence="2">
    <location>
        <begin position="454"/>
        <end position="498"/>
    </location>
</feature>
<dbReference type="InterPro" id="IPR001633">
    <property type="entry name" value="EAL_dom"/>
</dbReference>
<dbReference type="NCBIfam" id="TIGR00254">
    <property type="entry name" value="GGDEF"/>
    <property type="match status" value="1"/>
</dbReference>
<evidence type="ECO:0000259" key="2">
    <source>
        <dbReference type="PROSITE" id="PS50112"/>
    </source>
</evidence>
<evidence type="ECO:0000259" key="4">
    <source>
        <dbReference type="PROSITE" id="PS50883"/>
    </source>
</evidence>
<dbReference type="InterPro" id="IPR043128">
    <property type="entry name" value="Rev_trsase/Diguanyl_cyclase"/>
</dbReference>
<keyword evidence="1" id="KW-1133">Transmembrane helix</keyword>
<dbReference type="PROSITE" id="PS50112">
    <property type="entry name" value="PAS"/>
    <property type="match status" value="2"/>
</dbReference>
<dbReference type="Gene3D" id="3.20.20.450">
    <property type="entry name" value="EAL domain"/>
    <property type="match status" value="1"/>
</dbReference>
<dbReference type="InterPro" id="IPR052155">
    <property type="entry name" value="Biofilm_reg_signaling"/>
</dbReference>
<dbReference type="InterPro" id="IPR013767">
    <property type="entry name" value="PAS_fold"/>
</dbReference>
<dbReference type="AlphaFoldDB" id="A0A363UQ66"/>
<dbReference type="NCBIfam" id="TIGR00229">
    <property type="entry name" value="sensory_box"/>
    <property type="match status" value="2"/>
</dbReference>
<feature type="transmembrane region" description="Helical" evidence="1">
    <location>
        <begin position="157"/>
        <end position="180"/>
    </location>
</feature>
<dbReference type="InterPro" id="IPR000700">
    <property type="entry name" value="PAS-assoc_C"/>
</dbReference>
<dbReference type="SMART" id="SM00267">
    <property type="entry name" value="GGDEF"/>
    <property type="match status" value="1"/>
</dbReference>
<dbReference type="EMBL" id="QEQK01000001">
    <property type="protein sequence ID" value="PWN57639.1"/>
    <property type="molecule type" value="Genomic_DNA"/>
</dbReference>
<dbReference type="SUPFAM" id="SSF55785">
    <property type="entry name" value="PYP-like sensor domain (PAS domain)"/>
    <property type="match status" value="3"/>
</dbReference>
<dbReference type="GO" id="GO:0006355">
    <property type="term" value="P:regulation of DNA-templated transcription"/>
    <property type="evidence" value="ECO:0007669"/>
    <property type="project" value="InterPro"/>
</dbReference>
<accession>A0A363UQ66</accession>
<evidence type="ECO:0000259" key="3">
    <source>
        <dbReference type="PROSITE" id="PS50113"/>
    </source>
</evidence>
<dbReference type="SMART" id="SM00091">
    <property type="entry name" value="PAS"/>
    <property type="match status" value="3"/>
</dbReference>
<dbReference type="OrthoDB" id="9812358at2"/>
<feature type="domain" description="PAC" evidence="3">
    <location>
        <begin position="529"/>
        <end position="579"/>
    </location>
</feature>